<accession>A0A7Y9GMY4</accession>
<dbReference type="GO" id="GO:0006352">
    <property type="term" value="P:DNA-templated transcription initiation"/>
    <property type="evidence" value="ECO:0007669"/>
    <property type="project" value="InterPro"/>
</dbReference>
<evidence type="ECO:0000313" key="9">
    <source>
        <dbReference type="EMBL" id="NYE18350.1"/>
    </source>
</evidence>
<dbReference type="Gene3D" id="1.10.1740.10">
    <property type="match status" value="1"/>
</dbReference>
<evidence type="ECO:0000313" key="10">
    <source>
        <dbReference type="Proteomes" id="UP000576969"/>
    </source>
</evidence>
<dbReference type="InterPro" id="IPR052704">
    <property type="entry name" value="ECF_Sigma-70_Domain"/>
</dbReference>
<dbReference type="InterPro" id="IPR036388">
    <property type="entry name" value="WH-like_DNA-bd_sf"/>
</dbReference>
<comment type="similarity">
    <text evidence="1">Belongs to the sigma-70 factor family. ECF subfamily.</text>
</comment>
<name>A0A7Y9GMY4_9MICO</name>
<dbReference type="CDD" id="cd06171">
    <property type="entry name" value="Sigma70_r4"/>
    <property type="match status" value="1"/>
</dbReference>
<dbReference type="InterPro" id="IPR032710">
    <property type="entry name" value="NTF2-like_dom_sf"/>
</dbReference>
<evidence type="ECO:0000256" key="6">
    <source>
        <dbReference type="SAM" id="MobiDB-lite"/>
    </source>
</evidence>
<protein>
    <submittedName>
        <fullName evidence="9">RNA polymerase sigma-70 factor (ECF subfamily)</fullName>
    </submittedName>
</protein>
<dbReference type="SUPFAM" id="SSF54427">
    <property type="entry name" value="NTF2-like"/>
    <property type="match status" value="1"/>
</dbReference>
<feature type="region of interest" description="Disordered" evidence="6">
    <location>
        <begin position="161"/>
        <end position="180"/>
    </location>
</feature>
<dbReference type="InterPro" id="IPR014284">
    <property type="entry name" value="RNA_pol_sigma-70_dom"/>
</dbReference>
<feature type="domain" description="RNA polymerase sigma-70 region 2" evidence="7">
    <location>
        <begin position="8"/>
        <end position="73"/>
    </location>
</feature>
<gene>
    <name evidence="9" type="ORF">BJ991_000378</name>
</gene>
<sequence length="295" mass="32012">MSNDHARLFAEHRRAMTGAAYRILGSLAAAEDAVQETWLRWAEVDLETVRNPRAYLLRAATRQALNAVRHRARLREDYVGPWLPEPVGDVTVLGTRASGDPADAADLAESVSLAMLVVLESLSPLERAAFVLREVFGLPFGEVADTLGRTPESARQLVHRARDHVRERAPRHPVDRSTHREVTERFLAAAAGGSIEDVVRLLSPDVVLVTDGGGKRRAALNPIYGVEKVTRFGLGVMQRPDAPPELRLGEVNGEPAIIMTGPDGVDSTATLVVDGGLVTAIYLVRNPDKLGHVLA</sequence>
<dbReference type="PANTHER" id="PTHR30173:SF36">
    <property type="entry name" value="ECF RNA POLYMERASE SIGMA FACTOR SIGJ"/>
    <property type="match status" value="1"/>
</dbReference>
<keyword evidence="4" id="KW-0731">Sigma factor</keyword>
<proteinExistence type="inferred from homology"/>
<evidence type="ECO:0000259" key="8">
    <source>
        <dbReference type="Pfam" id="PF08281"/>
    </source>
</evidence>
<dbReference type="RefSeq" id="WP_179486951.1">
    <property type="nucleotide sequence ID" value="NZ_JACCBV010000001.1"/>
</dbReference>
<dbReference type="InterPro" id="IPR013325">
    <property type="entry name" value="RNA_pol_sigma_r2"/>
</dbReference>
<dbReference type="Pfam" id="PF08281">
    <property type="entry name" value="Sigma70_r4_2"/>
    <property type="match status" value="1"/>
</dbReference>
<feature type="domain" description="RNA polymerase sigma factor 70 region 4 type 2" evidence="8">
    <location>
        <begin position="114"/>
        <end position="164"/>
    </location>
</feature>
<organism evidence="9 10">
    <name type="scientific">Microbacterium immunditiarum</name>
    <dbReference type="NCBI Taxonomy" id="337480"/>
    <lineage>
        <taxon>Bacteria</taxon>
        <taxon>Bacillati</taxon>
        <taxon>Actinomycetota</taxon>
        <taxon>Actinomycetes</taxon>
        <taxon>Micrococcales</taxon>
        <taxon>Microbacteriaceae</taxon>
        <taxon>Microbacterium</taxon>
    </lineage>
</organism>
<comment type="subunit">
    <text evidence="2">Interacts transiently with the RNA polymerase catalytic core formed by RpoA, RpoB, RpoC and RpoZ (2 alpha, 1 beta, 1 beta' and 1 omega subunit) to form the RNA polymerase holoenzyme that can initiate transcription.</text>
</comment>
<keyword evidence="5" id="KW-0804">Transcription</keyword>
<dbReference type="Pfam" id="PF04542">
    <property type="entry name" value="Sigma70_r2"/>
    <property type="match status" value="1"/>
</dbReference>
<feature type="compositionally biased region" description="Basic and acidic residues" evidence="6">
    <location>
        <begin position="164"/>
        <end position="180"/>
    </location>
</feature>
<dbReference type="AlphaFoldDB" id="A0A7Y9GMY4"/>
<evidence type="ECO:0000256" key="1">
    <source>
        <dbReference type="ARBA" id="ARBA00010641"/>
    </source>
</evidence>
<keyword evidence="3" id="KW-0805">Transcription regulation</keyword>
<evidence type="ECO:0000256" key="3">
    <source>
        <dbReference type="ARBA" id="ARBA00023015"/>
    </source>
</evidence>
<evidence type="ECO:0000256" key="5">
    <source>
        <dbReference type="ARBA" id="ARBA00023163"/>
    </source>
</evidence>
<dbReference type="InterPro" id="IPR007627">
    <property type="entry name" value="RNA_pol_sigma70_r2"/>
</dbReference>
<dbReference type="GO" id="GO:0016987">
    <property type="term" value="F:sigma factor activity"/>
    <property type="evidence" value="ECO:0007669"/>
    <property type="project" value="UniProtKB-KW"/>
</dbReference>
<evidence type="ECO:0000259" key="7">
    <source>
        <dbReference type="Pfam" id="PF04542"/>
    </source>
</evidence>
<comment type="caution">
    <text evidence="9">The sequence shown here is derived from an EMBL/GenBank/DDBJ whole genome shotgun (WGS) entry which is preliminary data.</text>
</comment>
<dbReference type="SUPFAM" id="SSF88946">
    <property type="entry name" value="Sigma2 domain of RNA polymerase sigma factors"/>
    <property type="match status" value="1"/>
</dbReference>
<dbReference type="Gene3D" id="1.10.10.10">
    <property type="entry name" value="Winged helix-like DNA-binding domain superfamily/Winged helix DNA-binding domain"/>
    <property type="match status" value="1"/>
</dbReference>
<dbReference type="NCBIfam" id="NF007214">
    <property type="entry name" value="PRK09636.1"/>
    <property type="match status" value="1"/>
</dbReference>
<dbReference type="Proteomes" id="UP000576969">
    <property type="component" value="Unassembled WGS sequence"/>
</dbReference>
<dbReference type="InterPro" id="IPR013324">
    <property type="entry name" value="RNA_pol_sigma_r3/r4-like"/>
</dbReference>
<evidence type="ECO:0000256" key="2">
    <source>
        <dbReference type="ARBA" id="ARBA00011344"/>
    </source>
</evidence>
<dbReference type="PANTHER" id="PTHR30173">
    <property type="entry name" value="SIGMA 19 FACTOR"/>
    <property type="match status" value="1"/>
</dbReference>
<reference evidence="9 10" key="1">
    <citation type="submission" date="2020-07" db="EMBL/GenBank/DDBJ databases">
        <title>Sequencing the genomes of 1000 actinobacteria strains.</title>
        <authorList>
            <person name="Klenk H.-P."/>
        </authorList>
    </citation>
    <scope>NUCLEOTIDE SEQUENCE [LARGE SCALE GENOMIC DNA]</scope>
    <source>
        <strain evidence="9 10">DSM 24662</strain>
    </source>
</reference>
<dbReference type="EMBL" id="JACCBV010000001">
    <property type="protein sequence ID" value="NYE18350.1"/>
    <property type="molecule type" value="Genomic_DNA"/>
</dbReference>
<dbReference type="NCBIfam" id="TIGR02937">
    <property type="entry name" value="sigma70-ECF"/>
    <property type="match status" value="1"/>
</dbReference>
<dbReference type="GO" id="GO:0003677">
    <property type="term" value="F:DNA binding"/>
    <property type="evidence" value="ECO:0007669"/>
    <property type="project" value="InterPro"/>
</dbReference>
<dbReference type="InterPro" id="IPR013249">
    <property type="entry name" value="RNA_pol_sigma70_r4_t2"/>
</dbReference>
<evidence type="ECO:0000256" key="4">
    <source>
        <dbReference type="ARBA" id="ARBA00023082"/>
    </source>
</evidence>
<dbReference type="SUPFAM" id="SSF88659">
    <property type="entry name" value="Sigma3 and sigma4 domains of RNA polymerase sigma factors"/>
    <property type="match status" value="1"/>
</dbReference>
<keyword evidence="10" id="KW-1185">Reference proteome</keyword>